<proteinExistence type="inferred from homology"/>
<dbReference type="Gene3D" id="3.90.110.10">
    <property type="entry name" value="Lactate dehydrogenase/glycoside hydrolase, family 4, C-terminal"/>
    <property type="match status" value="1"/>
</dbReference>
<dbReference type="OMA" id="MTWVTRK"/>
<comment type="catalytic activity">
    <reaction evidence="6 9">
        <text>(S)-lactate + NAD(+) = pyruvate + NADH + H(+)</text>
        <dbReference type="Rhea" id="RHEA:23444"/>
        <dbReference type="ChEBI" id="CHEBI:15361"/>
        <dbReference type="ChEBI" id="CHEBI:15378"/>
        <dbReference type="ChEBI" id="CHEBI:16651"/>
        <dbReference type="ChEBI" id="CHEBI:57540"/>
        <dbReference type="ChEBI" id="CHEBI:57945"/>
        <dbReference type="EC" id="1.1.1.27"/>
    </reaction>
</comment>
<dbReference type="PROSITE" id="PS00064">
    <property type="entry name" value="L_LDH"/>
    <property type="match status" value="1"/>
</dbReference>
<dbReference type="SUPFAM" id="SSF56327">
    <property type="entry name" value="LDH C-terminal domain-like"/>
    <property type="match status" value="1"/>
</dbReference>
<dbReference type="InterPro" id="IPR018177">
    <property type="entry name" value="L-lactate_DH_AS"/>
</dbReference>
<dbReference type="RefSeq" id="XP_023165008.2">
    <property type="nucleotide sequence ID" value="XM_023309240.2"/>
</dbReference>
<dbReference type="GO" id="GO:0004459">
    <property type="term" value="F:L-lactate dehydrogenase (NAD+) activity"/>
    <property type="evidence" value="ECO:0007669"/>
    <property type="project" value="UniProtKB-EC"/>
</dbReference>
<keyword evidence="12" id="KW-1185">Reference proteome</keyword>
<dbReference type="Pfam" id="PF00056">
    <property type="entry name" value="Ldh_1_N"/>
    <property type="match status" value="1"/>
</dbReference>
<dbReference type="UniPathway" id="UPA00554">
    <property type="reaction ID" value="UER00611"/>
</dbReference>
<comment type="similarity">
    <text evidence="2">Belongs to the LDH/MDH superfamily. LDH family.</text>
</comment>
<evidence type="ECO:0000313" key="13">
    <source>
        <dbReference type="RefSeq" id="XP_023165008.2"/>
    </source>
</evidence>
<sequence>MMTNRFTHGLYNTFIKHESGNNIRHSHAKSKLTRRFASSCSSRCKDDKLLNAFRNCLYKRLKEQDVQSGNKVSIVGAGAVGTGCAMALLCKGVTNNIAIYDLRKEFCSAERQDLLQGSLFLNNCKIDNRTTIECTKNSRVVVVTAGVRSKANESRQNLVHRSAEIIKQIAPELVKQSPKAVFIIVTNPVDVMTWVTRKITNLPFERCLSTGCHLDTARFRMFIAKILRVSTSSVHGMVLGEHGDTSVPIWSSVSVGGTLLKDLLPNIGTDQDSNGWSNVHKDVVNAAYKVIAGKGYTNWAVGLTICDVVSAIFENSNRILTLSTSAKGMCGVKDDVFLSLPCIVNQGGIYGIIRPHLSDWEKEKFKKSAEVVLNIQNTVKI</sequence>
<evidence type="ECO:0000259" key="10">
    <source>
        <dbReference type="Pfam" id="PF00056"/>
    </source>
</evidence>
<evidence type="ECO:0000256" key="9">
    <source>
        <dbReference type="RuleBase" id="RU000496"/>
    </source>
</evidence>
<gene>
    <name evidence="13" type="primary">LOC111595474</name>
</gene>
<evidence type="ECO:0000256" key="5">
    <source>
        <dbReference type="ARBA" id="ARBA00023027"/>
    </source>
</evidence>
<keyword evidence="4 9" id="KW-0560">Oxidoreductase</keyword>
<evidence type="ECO:0000259" key="11">
    <source>
        <dbReference type="Pfam" id="PF02866"/>
    </source>
</evidence>
<dbReference type="NCBIfam" id="TIGR01771">
    <property type="entry name" value="L-LDH-NAD"/>
    <property type="match status" value="1"/>
</dbReference>
<dbReference type="OrthoDB" id="5405561at2759"/>
<dbReference type="EC" id="1.1.1.27" evidence="3 9"/>
<dbReference type="Proteomes" id="UP000504633">
    <property type="component" value="Unplaced"/>
</dbReference>
<dbReference type="KEGG" id="dhe:111595474"/>
<protein>
    <recommendedName>
        <fullName evidence="3 9">L-lactate dehydrogenase</fullName>
        <ecNumber evidence="3 9">1.1.1.27</ecNumber>
    </recommendedName>
</protein>
<evidence type="ECO:0000256" key="8">
    <source>
        <dbReference type="PIRSR" id="PIRSR000102-3"/>
    </source>
</evidence>
<feature type="binding site" evidence="8">
    <location>
        <begin position="76"/>
        <end position="81"/>
    </location>
    <ligand>
        <name>NAD(+)</name>
        <dbReference type="ChEBI" id="CHEBI:57540"/>
    </ligand>
</feature>
<dbReference type="PANTHER" id="PTHR43128:SF16">
    <property type="entry name" value="L-LACTATE DEHYDROGENASE"/>
    <property type="match status" value="1"/>
</dbReference>
<dbReference type="AlphaFoldDB" id="A0A6J1LK27"/>
<evidence type="ECO:0000313" key="12">
    <source>
        <dbReference type="Proteomes" id="UP000504633"/>
    </source>
</evidence>
<feature type="domain" description="Lactate/malate dehydrogenase N-terminal" evidence="10">
    <location>
        <begin position="71"/>
        <end position="207"/>
    </location>
</feature>
<evidence type="ECO:0000256" key="6">
    <source>
        <dbReference type="ARBA" id="ARBA00049258"/>
    </source>
</evidence>
<name>A0A6J1LK27_DROHY</name>
<evidence type="ECO:0000256" key="7">
    <source>
        <dbReference type="PIRSR" id="PIRSR000102-1"/>
    </source>
</evidence>
<dbReference type="InterPro" id="IPR001557">
    <property type="entry name" value="L-lactate/malate_DH"/>
</dbReference>
<dbReference type="Gene3D" id="3.40.50.720">
    <property type="entry name" value="NAD(P)-binding Rossmann-like Domain"/>
    <property type="match status" value="1"/>
</dbReference>
<dbReference type="Pfam" id="PF02866">
    <property type="entry name" value="Ldh_1_C"/>
    <property type="match status" value="1"/>
</dbReference>
<dbReference type="PIRSF" id="PIRSF000102">
    <property type="entry name" value="Lac_mal_DH"/>
    <property type="match status" value="1"/>
</dbReference>
<dbReference type="InterPro" id="IPR011304">
    <property type="entry name" value="L-lactate_DH"/>
</dbReference>
<feature type="active site" description="Proton acceptor" evidence="7">
    <location>
        <position position="242"/>
    </location>
</feature>
<evidence type="ECO:0000256" key="2">
    <source>
        <dbReference type="ARBA" id="ARBA00006054"/>
    </source>
</evidence>
<dbReference type="PANTHER" id="PTHR43128">
    <property type="entry name" value="L-2-HYDROXYCARBOXYLATE DEHYDROGENASE (NAD(P)(+))"/>
    <property type="match status" value="1"/>
</dbReference>
<feature type="binding site" evidence="8">
    <location>
        <position position="101"/>
    </location>
    <ligand>
        <name>NAD(+)</name>
        <dbReference type="ChEBI" id="CHEBI:57540"/>
    </ligand>
</feature>
<dbReference type="GO" id="GO:0006089">
    <property type="term" value="P:lactate metabolic process"/>
    <property type="evidence" value="ECO:0007669"/>
    <property type="project" value="TreeGrafter"/>
</dbReference>
<evidence type="ECO:0000256" key="1">
    <source>
        <dbReference type="ARBA" id="ARBA00004843"/>
    </source>
</evidence>
<evidence type="ECO:0000256" key="3">
    <source>
        <dbReference type="ARBA" id="ARBA00012967"/>
    </source>
</evidence>
<feature type="domain" description="Lactate/malate dehydrogenase C-terminal" evidence="11">
    <location>
        <begin position="213"/>
        <end position="377"/>
    </location>
</feature>
<dbReference type="InterPro" id="IPR022383">
    <property type="entry name" value="Lactate/malate_DH_C"/>
</dbReference>
<dbReference type="InterPro" id="IPR015955">
    <property type="entry name" value="Lactate_DH/Glyco_Ohase_4_C"/>
</dbReference>
<organism evidence="12 13">
    <name type="scientific">Drosophila hydei</name>
    <name type="common">Fruit fly</name>
    <dbReference type="NCBI Taxonomy" id="7224"/>
    <lineage>
        <taxon>Eukaryota</taxon>
        <taxon>Metazoa</taxon>
        <taxon>Ecdysozoa</taxon>
        <taxon>Arthropoda</taxon>
        <taxon>Hexapoda</taxon>
        <taxon>Insecta</taxon>
        <taxon>Pterygota</taxon>
        <taxon>Neoptera</taxon>
        <taxon>Endopterygota</taxon>
        <taxon>Diptera</taxon>
        <taxon>Brachycera</taxon>
        <taxon>Muscomorpha</taxon>
        <taxon>Ephydroidea</taxon>
        <taxon>Drosophilidae</taxon>
        <taxon>Drosophila</taxon>
    </lineage>
</organism>
<dbReference type="GO" id="GO:0005737">
    <property type="term" value="C:cytoplasm"/>
    <property type="evidence" value="ECO:0007669"/>
    <property type="project" value="InterPro"/>
</dbReference>
<dbReference type="InterPro" id="IPR036291">
    <property type="entry name" value="NAD(P)-bd_dom_sf"/>
</dbReference>
<dbReference type="CDD" id="cd05293">
    <property type="entry name" value="LDH_1"/>
    <property type="match status" value="1"/>
</dbReference>
<reference evidence="13" key="1">
    <citation type="submission" date="2025-08" db="UniProtKB">
        <authorList>
            <consortium name="RefSeq"/>
        </authorList>
    </citation>
    <scope>IDENTIFICATION</scope>
    <source>
        <strain evidence="13">15085-1641.00</strain>
        <tissue evidence="13">Whole body</tissue>
    </source>
</reference>
<evidence type="ECO:0000256" key="4">
    <source>
        <dbReference type="ARBA" id="ARBA00023002"/>
    </source>
</evidence>
<comment type="pathway">
    <text evidence="1 9">Fermentation; pyruvate fermentation to lactate; (S)-lactate from pyruvate: step 1/1.</text>
</comment>
<dbReference type="GeneID" id="111595474"/>
<dbReference type="PRINTS" id="PR00086">
    <property type="entry name" value="LLDHDRGNASE"/>
</dbReference>
<accession>A0A6J1LK27</accession>
<feature type="binding site" evidence="8">
    <location>
        <begin position="185"/>
        <end position="187"/>
    </location>
    <ligand>
        <name>NAD(+)</name>
        <dbReference type="ChEBI" id="CHEBI:57540"/>
    </ligand>
</feature>
<keyword evidence="5 8" id="KW-0520">NAD</keyword>
<dbReference type="SUPFAM" id="SSF51735">
    <property type="entry name" value="NAD(P)-binding Rossmann-fold domains"/>
    <property type="match status" value="1"/>
</dbReference>
<dbReference type="InterPro" id="IPR001236">
    <property type="entry name" value="Lactate/malate_DH_N"/>
</dbReference>